<evidence type="ECO:0000259" key="1">
    <source>
        <dbReference type="Pfam" id="PF13501"/>
    </source>
</evidence>
<dbReference type="HOGENOM" id="CLU_118521_1_1_5"/>
<dbReference type="STRING" id="342108.amb0856"/>
<name>Q2W915_PARM1</name>
<accession>Q2W915</accession>
<evidence type="ECO:0000313" key="3">
    <source>
        <dbReference type="Proteomes" id="UP000007058"/>
    </source>
</evidence>
<feature type="domain" description="Ig-like SoxY" evidence="1">
    <location>
        <begin position="85"/>
        <end position="187"/>
    </location>
</feature>
<dbReference type="InterPro" id="IPR032711">
    <property type="entry name" value="SoxY"/>
</dbReference>
<evidence type="ECO:0000313" key="2">
    <source>
        <dbReference type="EMBL" id="BAE49660.1"/>
    </source>
</evidence>
<dbReference type="InterPro" id="IPR006311">
    <property type="entry name" value="TAT_signal"/>
</dbReference>
<dbReference type="Pfam" id="PF13501">
    <property type="entry name" value="SoxY"/>
    <property type="match status" value="1"/>
</dbReference>
<dbReference type="EMBL" id="AP007255">
    <property type="protein sequence ID" value="BAE49660.1"/>
    <property type="molecule type" value="Genomic_DNA"/>
</dbReference>
<proteinExistence type="predicted"/>
<dbReference type="PROSITE" id="PS51318">
    <property type="entry name" value="TAT"/>
    <property type="match status" value="1"/>
</dbReference>
<dbReference type="KEGG" id="mag:amb0856"/>
<dbReference type="Gene3D" id="2.60.40.2470">
    <property type="entry name" value="SoxY domain"/>
    <property type="match status" value="1"/>
</dbReference>
<dbReference type="InterPro" id="IPR038162">
    <property type="entry name" value="SoxY_sf"/>
</dbReference>
<organism evidence="2 3">
    <name type="scientific">Paramagnetospirillum magneticum (strain ATCC 700264 / AMB-1)</name>
    <name type="common">Magnetospirillum magneticum</name>
    <dbReference type="NCBI Taxonomy" id="342108"/>
    <lineage>
        <taxon>Bacteria</taxon>
        <taxon>Pseudomonadati</taxon>
        <taxon>Pseudomonadota</taxon>
        <taxon>Alphaproteobacteria</taxon>
        <taxon>Rhodospirillales</taxon>
        <taxon>Magnetospirillaceae</taxon>
        <taxon>Paramagnetospirillum</taxon>
    </lineage>
</organism>
<reference evidence="2 3" key="1">
    <citation type="journal article" date="2005" name="DNA Res.">
        <title>Complete genome sequence of the facultative anaerobic magnetotactic bacterium Magnetospirillum sp. strain AMB-1.</title>
        <authorList>
            <person name="Matsunaga T."/>
            <person name="Okamura Y."/>
            <person name="Fukuda Y."/>
            <person name="Wahyudi A.T."/>
            <person name="Murase Y."/>
            <person name="Takeyama H."/>
        </authorList>
    </citation>
    <scope>NUCLEOTIDE SEQUENCE [LARGE SCALE GENOMIC DNA]</scope>
    <source>
        <strain evidence="3">ATCC 700264 / AMB-1</strain>
    </source>
</reference>
<keyword evidence="3" id="KW-1185">Reference proteome</keyword>
<dbReference type="AlphaFoldDB" id="Q2W915"/>
<protein>
    <submittedName>
        <fullName evidence="2">Predicted secreted protein</fullName>
    </submittedName>
</protein>
<gene>
    <name evidence="2" type="ordered locus">amb0856</name>
</gene>
<dbReference type="Proteomes" id="UP000007058">
    <property type="component" value="Chromosome"/>
</dbReference>
<sequence length="189" mass="20478">MASGPFCPAEYHNIMIYRLRRLARLRYHERKNIPGEERDVDASRNLNRRTVLAASAALAATAGLAAPALAQEADELARKLMGPFKAKDGKVKLKMRDVAASGASEPITVSVDSPMTAADHVKAIHVLAEANPYPVVSSWYLTPQSGRAEVSFRMRLAKTQTVRAYAVTSDGEVWIARQEITVTIGGCGG</sequence>